<keyword evidence="7" id="KW-1185">Reference proteome</keyword>
<dbReference type="SUPFAM" id="SSF57850">
    <property type="entry name" value="RING/U-box"/>
    <property type="match status" value="1"/>
</dbReference>
<gene>
    <name evidence="6" type="ORF">BSTOLATCC_MIC39493</name>
</gene>
<proteinExistence type="predicted"/>
<evidence type="ECO:0000313" key="6">
    <source>
        <dbReference type="EMBL" id="CAG9325698.1"/>
    </source>
</evidence>
<name>A0AAU9JVD9_9CILI</name>
<dbReference type="SUPFAM" id="SSF54160">
    <property type="entry name" value="Chromo domain-like"/>
    <property type="match status" value="1"/>
</dbReference>
<dbReference type="Pfam" id="PF13923">
    <property type="entry name" value="zf-C3HC4_2"/>
    <property type="match status" value="1"/>
</dbReference>
<dbReference type="PROSITE" id="PS00518">
    <property type="entry name" value="ZF_RING_1"/>
    <property type="match status" value="1"/>
</dbReference>
<dbReference type="InterPro" id="IPR017907">
    <property type="entry name" value="Znf_RING_CS"/>
</dbReference>
<dbReference type="InterPro" id="IPR042755">
    <property type="entry name" value="COP1"/>
</dbReference>
<keyword evidence="2 4" id="KW-0863">Zinc-finger</keyword>
<reference evidence="6" key="1">
    <citation type="submission" date="2021-09" db="EMBL/GenBank/DDBJ databases">
        <authorList>
            <consortium name="AG Swart"/>
            <person name="Singh M."/>
            <person name="Singh A."/>
            <person name="Seah K."/>
            <person name="Emmerich C."/>
        </authorList>
    </citation>
    <scope>NUCLEOTIDE SEQUENCE</scope>
    <source>
        <strain evidence="6">ATCC30299</strain>
    </source>
</reference>
<keyword evidence="3" id="KW-0862">Zinc</keyword>
<evidence type="ECO:0000313" key="7">
    <source>
        <dbReference type="Proteomes" id="UP001162131"/>
    </source>
</evidence>
<dbReference type="GO" id="GO:0061630">
    <property type="term" value="F:ubiquitin protein ligase activity"/>
    <property type="evidence" value="ECO:0007669"/>
    <property type="project" value="InterPro"/>
</dbReference>
<dbReference type="AlphaFoldDB" id="A0AAU9JVD9"/>
<dbReference type="GO" id="GO:0008270">
    <property type="term" value="F:zinc ion binding"/>
    <property type="evidence" value="ECO:0007669"/>
    <property type="project" value="UniProtKB-KW"/>
</dbReference>
<evidence type="ECO:0000256" key="4">
    <source>
        <dbReference type="PROSITE-ProRule" id="PRU00175"/>
    </source>
</evidence>
<evidence type="ECO:0000259" key="5">
    <source>
        <dbReference type="PROSITE" id="PS50089"/>
    </source>
</evidence>
<accession>A0AAU9JVD9</accession>
<dbReference type="CDD" id="cd20104">
    <property type="entry name" value="MBT_PHF20L1-like"/>
    <property type="match status" value="1"/>
</dbReference>
<organism evidence="6 7">
    <name type="scientific">Blepharisma stoltei</name>
    <dbReference type="NCBI Taxonomy" id="1481888"/>
    <lineage>
        <taxon>Eukaryota</taxon>
        <taxon>Sar</taxon>
        <taxon>Alveolata</taxon>
        <taxon>Ciliophora</taxon>
        <taxon>Postciliodesmatophora</taxon>
        <taxon>Heterotrichea</taxon>
        <taxon>Heterotrichida</taxon>
        <taxon>Blepharismidae</taxon>
        <taxon>Blepharisma</taxon>
    </lineage>
</organism>
<dbReference type="Proteomes" id="UP001162131">
    <property type="component" value="Unassembled WGS sequence"/>
</dbReference>
<sequence length="206" mass="23942">MLKKLFDFISCKRPRSEDSSKAPIKKRKPYIFCAICNDVISLSSTLRCGHSFCEPCIAQYLLYSAECPKCDRFVRNANLYPSFSFDQIIEEEIGKTDLEKWKNRRNEVEINKKSKRLRRAEIGMKIDVRDLEGIWCVGIIKCAIKGNNNPAIYVHFEGWDNCFDELIPLDSERIAPLGLYTNKNIPKYVLPKRDGNKQADLVYYKQ</sequence>
<dbReference type="Gene3D" id="3.30.40.10">
    <property type="entry name" value="Zinc/RING finger domain, C3HC4 (zinc finger)"/>
    <property type="match status" value="1"/>
</dbReference>
<evidence type="ECO:0000256" key="3">
    <source>
        <dbReference type="ARBA" id="ARBA00022833"/>
    </source>
</evidence>
<evidence type="ECO:0000256" key="1">
    <source>
        <dbReference type="ARBA" id="ARBA00022723"/>
    </source>
</evidence>
<evidence type="ECO:0000256" key="2">
    <source>
        <dbReference type="ARBA" id="ARBA00022771"/>
    </source>
</evidence>
<dbReference type="InterPro" id="IPR016197">
    <property type="entry name" value="Chromo-like_dom_sf"/>
</dbReference>
<dbReference type="InterPro" id="IPR013083">
    <property type="entry name" value="Znf_RING/FYVE/PHD"/>
</dbReference>
<dbReference type="PROSITE" id="PS50089">
    <property type="entry name" value="ZF_RING_2"/>
    <property type="match status" value="1"/>
</dbReference>
<dbReference type="Gene3D" id="2.30.30.140">
    <property type="match status" value="1"/>
</dbReference>
<dbReference type="PANTHER" id="PTHR44080:SF1">
    <property type="entry name" value="E3 UBIQUITIN-PROTEIN LIGASE COP1"/>
    <property type="match status" value="1"/>
</dbReference>
<dbReference type="PANTHER" id="PTHR44080">
    <property type="entry name" value="E3 UBIQUITIN-PROTEIN LIGASE COP1"/>
    <property type="match status" value="1"/>
</dbReference>
<dbReference type="EMBL" id="CAJZBQ010000039">
    <property type="protein sequence ID" value="CAG9325698.1"/>
    <property type="molecule type" value="Genomic_DNA"/>
</dbReference>
<comment type="caution">
    <text evidence="6">The sequence shown here is derived from an EMBL/GenBank/DDBJ whole genome shotgun (WGS) entry which is preliminary data.</text>
</comment>
<dbReference type="SMART" id="SM00184">
    <property type="entry name" value="RING"/>
    <property type="match status" value="1"/>
</dbReference>
<feature type="domain" description="RING-type" evidence="5">
    <location>
        <begin position="33"/>
        <end position="71"/>
    </location>
</feature>
<dbReference type="InterPro" id="IPR001841">
    <property type="entry name" value="Znf_RING"/>
</dbReference>
<keyword evidence="1" id="KW-0479">Metal-binding</keyword>
<dbReference type="GO" id="GO:0043161">
    <property type="term" value="P:proteasome-mediated ubiquitin-dependent protein catabolic process"/>
    <property type="evidence" value="ECO:0007669"/>
    <property type="project" value="TreeGrafter"/>
</dbReference>
<protein>
    <recommendedName>
        <fullName evidence="5">RING-type domain-containing protein</fullName>
    </recommendedName>
</protein>